<reference evidence="2" key="1">
    <citation type="submission" date="2023-07" db="EMBL/GenBank/DDBJ databases">
        <authorList>
            <person name="Stuckert A."/>
        </authorList>
    </citation>
    <scope>NUCLEOTIDE SEQUENCE</scope>
</reference>
<proteinExistence type="predicted"/>
<dbReference type="PANTHER" id="PTHR21301:SF12">
    <property type="match status" value="1"/>
</dbReference>
<name>A0ABN9KU38_9NEOB</name>
<accession>A0ABN9KU38</accession>
<dbReference type="PANTHER" id="PTHR21301">
    <property type="entry name" value="REVERSE TRANSCRIPTASE"/>
    <property type="match status" value="1"/>
</dbReference>
<dbReference type="Proteomes" id="UP001176940">
    <property type="component" value="Unassembled WGS sequence"/>
</dbReference>
<organism evidence="2 3">
    <name type="scientific">Ranitomeya imitator</name>
    <name type="common">mimic poison frog</name>
    <dbReference type="NCBI Taxonomy" id="111125"/>
    <lineage>
        <taxon>Eukaryota</taxon>
        <taxon>Metazoa</taxon>
        <taxon>Chordata</taxon>
        <taxon>Craniata</taxon>
        <taxon>Vertebrata</taxon>
        <taxon>Euteleostomi</taxon>
        <taxon>Amphibia</taxon>
        <taxon>Batrachia</taxon>
        <taxon>Anura</taxon>
        <taxon>Neobatrachia</taxon>
        <taxon>Hyloidea</taxon>
        <taxon>Dendrobatidae</taxon>
        <taxon>Dendrobatinae</taxon>
        <taxon>Ranitomeya</taxon>
    </lineage>
</organism>
<dbReference type="EMBL" id="CAUEEQ010001114">
    <property type="protein sequence ID" value="CAJ0918938.1"/>
    <property type="molecule type" value="Genomic_DNA"/>
</dbReference>
<gene>
    <name evidence="2" type="ORF">RIMI_LOCUS890229</name>
</gene>
<comment type="caution">
    <text evidence="2">The sequence shown here is derived from an EMBL/GenBank/DDBJ whole genome shotgun (WGS) entry which is preliminary data.</text>
</comment>
<keyword evidence="3" id="KW-1185">Reference proteome</keyword>
<evidence type="ECO:0000256" key="1">
    <source>
        <dbReference type="SAM" id="MobiDB-lite"/>
    </source>
</evidence>
<protein>
    <submittedName>
        <fullName evidence="2">Uncharacterized protein</fullName>
    </submittedName>
</protein>
<evidence type="ECO:0000313" key="2">
    <source>
        <dbReference type="EMBL" id="CAJ0918938.1"/>
    </source>
</evidence>
<feature type="region of interest" description="Disordered" evidence="1">
    <location>
        <begin position="44"/>
        <end position="76"/>
    </location>
</feature>
<feature type="compositionally biased region" description="Polar residues" evidence="1">
    <location>
        <begin position="56"/>
        <end position="69"/>
    </location>
</feature>
<feature type="compositionally biased region" description="Basic and acidic residues" evidence="1">
    <location>
        <begin position="44"/>
        <end position="55"/>
    </location>
</feature>
<sequence length="238" mass="27147">MAYLLKTGSPIIHRTVDIGFRTGPFWPLIYFPTFFRAMKETLKTKRDRRGTDRRGNQTQARTTQSQDGNQGKHRVTKRSPVLSYPMFTLVTSEDIAESVSRLACIGITPRRQSLHNKAADKGGAIVFMDHSYYIEEALRQLGDTSIYKTLPRDPISSIKSDIQDVLNKYIDSGILDKKTSEFLTNHNPVIPVFYTLWKIHKNPLKPPGRAIVTSTDSFLSPIAIYLKKKNFVSLHQNY</sequence>
<evidence type="ECO:0000313" key="3">
    <source>
        <dbReference type="Proteomes" id="UP001176940"/>
    </source>
</evidence>